<dbReference type="EMBL" id="CACVKT020008919">
    <property type="protein sequence ID" value="CAC5418492.1"/>
    <property type="molecule type" value="Genomic_DNA"/>
</dbReference>
<dbReference type="AlphaFoldDB" id="A0A6J8EFM9"/>
<accession>A0A6J8EFM9</accession>
<feature type="coiled-coil region" evidence="1">
    <location>
        <begin position="64"/>
        <end position="123"/>
    </location>
</feature>
<keyword evidence="1" id="KW-0175">Coiled coil</keyword>
<evidence type="ECO:0000313" key="3">
    <source>
        <dbReference type="Proteomes" id="UP000507470"/>
    </source>
</evidence>
<proteinExistence type="predicted"/>
<evidence type="ECO:0000313" key="2">
    <source>
        <dbReference type="EMBL" id="CAC5418492.1"/>
    </source>
</evidence>
<sequence>MASSSTRYLGMRYNTGCRKRNDDIFVLEITFYPVDKFEKLYRVNGEVYAKFDACISKPLERKRIQDWEDQIRNKQRNNDLQEKMKKYESEKAENERMYKQLIAEKEDKDNEIIEEKRLREENKKQIYSLQREKSELVKQNKTLIHKSKVCVIL</sequence>
<reference evidence="2 3" key="1">
    <citation type="submission" date="2020-06" db="EMBL/GenBank/DDBJ databases">
        <authorList>
            <person name="Li R."/>
            <person name="Bekaert M."/>
        </authorList>
    </citation>
    <scope>NUCLEOTIDE SEQUENCE [LARGE SCALE GENOMIC DNA]</scope>
    <source>
        <strain evidence="3">wild</strain>
    </source>
</reference>
<organism evidence="2 3">
    <name type="scientific">Mytilus coruscus</name>
    <name type="common">Sea mussel</name>
    <dbReference type="NCBI Taxonomy" id="42192"/>
    <lineage>
        <taxon>Eukaryota</taxon>
        <taxon>Metazoa</taxon>
        <taxon>Spiralia</taxon>
        <taxon>Lophotrochozoa</taxon>
        <taxon>Mollusca</taxon>
        <taxon>Bivalvia</taxon>
        <taxon>Autobranchia</taxon>
        <taxon>Pteriomorphia</taxon>
        <taxon>Mytilida</taxon>
        <taxon>Mytiloidea</taxon>
        <taxon>Mytilidae</taxon>
        <taxon>Mytilinae</taxon>
        <taxon>Mytilus</taxon>
    </lineage>
</organism>
<gene>
    <name evidence="2" type="ORF">MCOR_50924</name>
</gene>
<keyword evidence="3" id="KW-1185">Reference proteome</keyword>
<dbReference type="Proteomes" id="UP000507470">
    <property type="component" value="Unassembled WGS sequence"/>
</dbReference>
<name>A0A6J8EFM9_MYTCO</name>
<protein>
    <submittedName>
        <fullName evidence="2">Uncharacterized protein</fullName>
    </submittedName>
</protein>
<evidence type="ECO:0000256" key="1">
    <source>
        <dbReference type="SAM" id="Coils"/>
    </source>
</evidence>